<accession>B4H5D7</accession>
<organism evidence="3">
    <name type="scientific">Drosophila persimilis</name>
    <name type="common">Fruit fly</name>
    <dbReference type="NCBI Taxonomy" id="7234"/>
    <lineage>
        <taxon>Eukaryota</taxon>
        <taxon>Metazoa</taxon>
        <taxon>Ecdysozoa</taxon>
        <taxon>Arthropoda</taxon>
        <taxon>Hexapoda</taxon>
        <taxon>Insecta</taxon>
        <taxon>Pterygota</taxon>
        <taxon>Neoptera</taxon>
        <taxon>Endopterygota</taxon>
        <taxon>Diptera</taxon>
        <taxon>Brachycera</taxon>
        <taxon>Muscomorpha</taxon>
        <taxon>Ephydroidea</taxon>
        <taxon>Drosophilidae</taxon>
        <taxon>Drosophila</taxon>
        <taxon>Sophophora</taxon>
    </lineage>
</organism>
<feature type="region of interest" description="Disordered" evidence="1">
    <location>
        <begin position="1"/>
        <end position="28"/>
    </location>
</feature>
<dbReference type="OMA" id="QEAPAQW"/>
<dbReference type="EMBL" id="CH479211">
    <property type="protein sequence ID" value="EDW32989.1"/>
    <property type="molecule type" value="Genomic_DNA"/>
</dbReference>
<protein>
    <submittedName>
        <fullName evidence="2">GL16119</fullName>
    </submittedName>
</protein>
<dbReference type="eggNOG" id="ENOG502T9GS">
    <property type="taxonomic scope" value="Eukaryota"/>
</dbReference>
<dbReference type="Proteomes" id="UP000008744">
    <property type="component" value="Unassembled WGS sequence"/>
</dbReference>
<evidence type="ECO:0000256" key="1">
    <source>
        <dbReference type="SAM" id="MobiDB-lite"/>
    </source>
</evidence>
<name>B4H5D7_DROPE</name>
<dbReference type="OrthoDB" id="7675944at2759"/>
<dbReference type="GO" id="GO:0000781">
    <property type="term" value="C:chromosome, telomeric region"/>
    <property type="evidence" value="ECO:0007669"/>
    <property type="project" value="EnsemblMetazoa"/>
</dbReference>
<reference evidence="2 3" key="1">
    <citation type="journal article" date="2007" name="Nature">
        <title>Evolution of genes and genomes on the Drosophila phylogeny.</title>
        <authorList>
            <consortium name="Drosophila 12 Genomes Consortium"/>
            <person name="Clark A.G."/>
            <person name="Eisen M.B."/>
            <person name="Smith D.R."/>
            <person name="Bergman C.M."/>
            <person name="Oliver B."/>
            <person name="Markow T.A."/>
            <person name="Kaufman T.C."/>
            <person name="Kellis M."/>
            <person name="Gelbart W."/>
            <person name="Iyer V.N."/>
            <person name="Pollard D.A."/>
            <person name="Sackton T.B."/>
            <person name="Larracuente A.M."/>
            <person name="Singh N.D."/>
            <person name="Abad J.P."/>
            <person name="Abt D.N."/>
            <person name="Adryan B."/>
            <person name="Aguade M."/>
            <person name="Akashi H."/>
            <person name="Anderson W.W."/>
            <person name="Aquadro C.F."/>
            <person name="Ardell D.H."/>
            <person name="Arguello R."/>
            <person name="Artieri C.G."/>
            <person name="Barbash D.A."/>
            <person name="Barker D."/>
            <person name="Barsanti P."/>
            <person name="Batterham P."/>
            <person name="Batzoglou S."/>
            <person name="Begun D."/>
            <person name="Bhutkar A."/>
            <person name="Blanco E."/>
            <person name="Bosak S.A."/>
            <person name="Bradley R.K."/>
            <person name="Brand A.D."/>
            <person name="Brent M.R."/>
            <person name="Brooks A.N."/>
            <person name="Brown R.H."/>
            <person name="Butlin R.K."/>
            <person name="Caggese C."/>
            <person name="Calvi B.R."/>
            <person name="Bernardo de Carvalho A."/>
            <person name="Caspi A."/>
            <person name="Castrezana S."/>
            <person name="Celniker S.E."/>
            <person name="Chang J.L."/>
            <person name="Chapple C."/>
            <person name="Chatterji S."/>
            <person name="Chinwalla A."/>
            <person name="Civetta A."/>
            <person name="Clifton S.W."/>
            <person name="Comeron J.M."/>
            <person name="Costello J.C."/>
            <person name="Coyne J.A."/>
            <person name="Daub J."/>
            <person name="David R.G."/>
            <person name="Delcher A.L."/>
            <person name="Delehaunty K."/>
            <person name="Do C.B."/>
            <person name="Ebling H."/>
            <person name="Edwards K."/>
            <person name="Eickbush T."/>
            <person name="Evans J.D."/>
            <person name="Filipski A."/>
            <person name="Findeiss S."/>
            <person name="Freyhult E."/>
            <person name="Fulton L."/>
            <person name="Fulton R."/>
            <person name="Garcia A.C."/>
            <person name="Gardiner A."/>
            <person name="Garfield D.A."/>
            <person name="Garvin B.E."/>
            <person name="Gibson G."/>
            <person name="Gilbert D."/>
            <person name="Gnerre S."/>
            <person name="Godfrey J."/>
            <person name="Good R."/>
            <person name="Gotea V."/>
            <person name="Gravely B."/>
            <person name="Greenberg A.J."/>
            <person name="Griffiths-Jones S."/>
            <person name="Gross S."/>
            <person name="Guigo R."/>
            <person name="Gustafson E.A."/>
            <person name="Haerty W."/>
            <person name="Hahn M.W."/>
            <person name="Halligan D.L."/>
            <person name="Halpern A.L."/>
            <person name="Halter G.M."/>
            <person name="Han M.V."/>
            <person name="Heger A."/>
            <person name="Hillier L."/>
            <person name="Hinrichs A.S."/>
            <person name="Holmes I."/>
            <person name="Hoskins R.A."/>
            <person name="Hubisz M.J."/>
            <person name="Hultmark D."/>
            <person name="Huntley M.A."/>
            <person name="Jaffe D.B."/>
            <person name="Jagadeeshan S."/>
            <person name="Jeck W.R."/>
            <person name="Johnson J."/>
            <person name="Jones C.D."/>
            <person name="Jordan W.C."/>
            <person name="Karpen G.H."/>
            <person name="Kataoka E."/>
            <person name="Keightley P.D."/>
            <person name="Kheradpour P."/>
            <person name="Kirkness E.F."/>
            <person name="Koerich L.B."/>
            <person name="Kristiansen K."/>
            <person name="Kudrna D."/>
            <person name="Kulathinal R.J."/>
            <person name="Kumar S."/>
            <person name="Kwok R."/>
            <person name="Lander E."/>
            <person name="Langley C.H."/>
            <person name="Lapoint R."/>
            <person name="Lazzaro B.P."/>
            <person name="Lee S.J."/>
            <person name="Levesque L."/>
            <person name="Li R."/>
            <person name="Lin C.F."/>
            <person name="Lin M.F."/>
            <person name="Lindblad-Toh K."/>
            <person name="Llopart A."/>
            <person name="Long M."/>
            <person name="Low L."/>
            <person name="Lozovsky E."/>
            <person name="Lu J."/>
            <person name="Luo M."/>
            <person name="Machado C.A."/>
            <person name="Makalowski W."/>
            <person name="Marzo M."/>
            <person name="Matsuda M."/>
            <person name="Matzkin L."/>
            <person name="McAllister B."/>
            <person name="McBride C.S."/>
            <person name="McKernan B."/>
            <person name="McKernan K."/>
            <person name="Mendez-Lago M."/>
            <person name="Minx P."/>
            <person name="Mollenhauer M.U."/>
            <person name="Montooth K."/>
            <person name="Mount S.M."/>
            <person name="Mu X."/>
            <person name="Myers E."/>
            <person name="Negre B."/>
            <person name="Newfeld S."/>
            <person name="Nielsen R."/>
            <person name="Noor M.A."/>
            <person name="O'Grady P."/>
            <person name="Pachter L."/>
            <person name="Papaceit M."/>
            <person name="Parisi M.J."/>
            <person name="Parisi M."/>
            <person name="Parts L."/>
            <person name="Pedersen J.S."/>
            <person name="Pesole G."/>
            <person name="Phillippy A.M."/>
            <person name="Ponting C.P."/>
            <person name="Pop M."/>
            <person name="Porcelli D."/>
            <person name="Powell J.R."/>
            <person name="Prohaska S."/>
            <person name="Pruitt K."/>
            <person name="Puig M."/>
            <person name="Quesneville H."/>
            <person name="Ram K.R."/>
            <person name="Rand D."/>
            <person name="Rasmussen M.D."/>
            <person name="Reed L.K."/>
            <person name="Reenan R."/>
            <person name="Reily A."/>
            <person name="Remington K.A."/>
            <person name="Rieger T.T."/>
            <person name="Ritchie M.G."/>
            <person name="Robin C."/>
            <person name="Rogers Y.H."/>
            <person name="Rohde C."/>
            <person name="Rozas J."/>
            <person name="Rubenfield M.J."/>
            <person name="Ruiz A."/>
            <person name="Russo S."/>
            <person name="Salzberg S.L."/>
            <person name="Sanchez-Gracia A."/>
            <person name="Saranga D.J."/>
            <person name="Sato H."/>
            <person name="Schaeffer S.W."/>
            <person name="Schatz M.C."/>
            <person name="Schlenke T."/>
            <person name="Schwartz R."/>
            <person name="Segarra C."/>
            <person name="Singh R.S."/>
            <person name="Sirot L."/>
            <person name="Sirota M."/>
            <person name="Sisneros N.B."/>
            <person name="Smith C.D."/>
            <person name="Smith T.F."/>
            <person name="Spieth J."/>
            <person name="Stage D.E."/>
            <person name="Stark A."/>
            <person name="Stephan W."/>
            <person name="Strausberg R.L."/>
            <person name="Strempel S."/>
            <person name="Sturgill D."/>
            <person name="Sutton G."/>
            <person name="Sutton G.G."/>
            <person name="Tao W."/>
            <person name="Teichmann S."/>
            <person name="Tobari Y.N."/>
            <person name="Tomimura Y."/>
            <person name="Tsolas J.M."/>
            <person name="Valente V.L."/>
            <person name="Venter E."/>
            <person name="Venter J.C."/>
            <person name="Vicario S."/>
            <person name="Vieira F.G."/>
            <person name="Vilella A.J."/>
            <person name="Villasante A."/>
            <person name="Walenz B."/>
            <person name="Wang J."/>
            <person name="Wasserman M."/>
            <person name="Watts T."/>
            <person name="Wilson D."/>
            <person name="Wilson R.K."/>
            <person name="Wing R.A."/>
            <person name="Wolfner M.F."/>
            <person name="Wong A."/>
            <person name="Wong G.K."/>
            <person name="Wu C.I."/>
            <person name="Wu G."/>
            <person name="Yamamoto D."/>
            <person name="Yang H.P."/>
            <person name="Yang S.P."/>
            <person name="Yorke J.A."/>
            <person name="Yoshida K."/>
            <person name="Zdobnov E."/>
            <person name="Zhang P."/>
            <person name="Zhang Y."/>
            <person name="Zimin A.V."/>
            <person name="Baldwin J."/>
            <person name="Abdouelleil A."/>
            <person name="Abdulkadir J."/>
            <person name="Abebe A."/>
            <person name="Abera B."/>
            <person name="Abreu J."/>
            <person name="Acer S.C."/>
            <person name="Aftuck L."/>
            <person name="Alexander A."/>
            <person name="An P."/>
            <person name="Anderson E."/>
            <person name="Anderson S."/>
            <person name="Arachi H."/>
            <person name="Azer M."/>
            <person name="Bachantsang P."/>
            <person name="Barry A."/>
            <person name="Bayul T."/>
            <person name="Berlin A."/>
            <person name="Bessette D."/>
            <person name="Bloom T."/>
            <person name="Blye J."/>
            <person name="Boguslavskiy L."/>
            <person name="Bonnet C."/>
            <person name="Boukhgalter B."/>
            <person name="Bourzgui I."/>
            <person name="Brown A."/>
            <person name="Cahill P."/>
            <person name="Channer S."/>
            <person name="Cheshatsang Y."/>
            <person name="Chuda L."/>
            <person name="Citroen M."/>
            <person name="Collymore A."/>
            <person name="Cooke P."/>
            <person name="Costello M."/>
            <person name="D'Aco K."/>
            <person name="Daza R."/>
            <person name="De Haan G."/>
            <person name="DeGray S."/>
            <person name="DeMaso C."/>
            <person name="Dhargay N."/>
            <person name="Dooley K."/>
            <person name="Dooley E."/>
            <person name="Doricent M."/>
            <person name="Dorje P."/>
            <person name="Dorjee K."/>
            <person name="Dupes A."/>
            <person name="Elong R."/>
            <person name="Falk J."/>
            <person name="Farina A."/>
            <person name="Faro S."/>
            <person name="Ferguson D."/>
            <person name="Fisher S."/>
            <person name="Foley C.D."/>
            <person name="Franke A."/>
            <person name="Friedrich D."/>
            <person name="Gadbois L."/>
            <person name="Gearin G."/>
            <person name="Gearin C.R."/>
            <person name="Giannoukos G."/>
            <person name="Goode T."/>
            <person name="Graham J."/>
            <person name="Grandbois E."/>
            <person name="Grewal S."/>
            <person name="Gyaltsen K."/>
            <person name="Hafez N."/>
            <person name="Hagos B."/>
            <person name="Hall J."/>
            <person name="Henson C."/>
            <person name="Hollinger A."/>
            <person name="Honan T."/>
            <person name="Huard M.D."/>
            <person name="Hughes L."/>
            <person name="Hurhula B."/>
            <person name="Husby M.E."/>
            <person name="Kamat A."/>
            <person name="Kanga B."/>
            <person name="Kashin S."/>
            <person name="Khazanovich D."/>
            <person name="Kisner P."/>
            <person name="Lance K."/>
            <person name="Lara M."/>
            <person name="Lee W."/>
            <person name="Lennon N."/>
            <person name="Letendre F."/>
            <person name="LeVine R."/>
            <person name="Lipovsky A."/>
            <person name="Liu X."/>
            <person name="Liu J."/>
            <person name="Liu S."/>
            <person name="Lokyitsang T."/>
            <person name="Lokyitsang Y."/>
            <person name="Lubonja R."/>
            <person name="Lui A."/>
            <person name="MacDonald P."/>
            <person name="Magnisalis V."/>
            <person name="Maru K."/>
            <person name="Matthews C."/>
            <person name="McCusker W."/>
            <person name="McDonough S."/>
            <person name="Mehta T."/>
            <person name="Meldrim J."/>
            <person name="Meneus L."/>
            <person name="Mihai O."/>
            <person name="Mihalev A."/>
            <person name="Mihova T."/>
            <person name="Mittelman R."/>
            <person name="Mlenga V."/>
            <person name="Montmayeur A."/>
            <person name="Mulrain L."/>
            <person name="Navidi A."/>
            <person name="Naylor J."/>
            <person name="Negash T."/>
            <person name="Nguyen T."/>
            <person name="Nguyen N."/>
            <person name="Nicol R."/>
            <person name="Norbu C."/>
            <person name="Norbu N."/>
            <person name="Novod N."/>
            <person name="O'Neill B."/>
            <person name="Osman S."/>
            <person name="Markiewicz E."/>
            <person name="Oyono O.L."/>
            <person name="Patti C."/>
            <person name="Phunkhang P."/>
            <person name="Pierre F."/>
            <person name="Priest M."/>
            <person name="Raghuraman S."/>
            <person name="Rege F."/>
            <person name="Reyes R."/>
            <person name="Rise C."/>
            <person name="Rogov P."/>
            <person name="Ross K."/>
            <person name="Ryan E."/>
            <person name="Settipalli S."/>
            <person name="Shea T."/>
            <person name="Sherpa N."/>
            <person name="Shi L."/>
            <person name="Shih D."/>
            <person name="Sparrow T."/>
            <person name="Spaulding J."/>
            <person name="Stalker J."/>
            <person name="Stange-Thomann N."/>
            <person name="Stavropoulos S."/>
            <person name="Stone C."/>
            <person name="Strader C."/>
            <person name="Tesfaye S."/>
            <person name="Thomson T."/>
            <person name="Thoulutsang Y."/>
            <person name="Thoulutsang D."/>
            <person name="Topham K."/>
            <person name="Topping I."/>
            <person name="Tsamla T."/>
            <person name="Vassiliev H."/>
            <person name="Vo A."/>
            <person name="Wangchuk T."/>
            <person name="Wangdi T."/>
            <person name="Weiand M."/>
            <person name="Wilkinson J."/>
            <person name="Wilson A."/>
            <person name="Yadav S."/>
            <person name="Young G."/>
            <person name="Yu Q."/>
            <person name="Zembek L."/>
            <person name="Zhong D."/>
            <person name="Zimmer A."/>
            <person name="Zwirko Z."/>
            <person name="Jaffe D.B."/>
            <person name="Alvarez P."/>
            <person name="Brockman W."/>
            <person name="Butler J."/>
            <person name="Chin C."/>
            <person name="Gnerre S."/>
            <person name="Grabherr M."/>
            <person name="Kleber M."/>
            <person name="Mauceli E."/>
            <person name="MacCallum I."/>
        </authorList>
    </citation>
    <scope>NUCLEOTIDE SEQUENCE [LARGE SCALE GENOMIC DNA]</scope>
    <source>
        <strain evidence="3">MSH-3 / Tucson 14011-0111.49</strain>
    </source>
</reference>
<evidence type="ECO:0000313" key="2">
    <source>
        <dbReference type="EMBL" id="EDW32989.1"/>
    </source>
</evidence>
<dbReference type="GO" id="GO:0016233">
    <property type="term" value="P:telomere capping"/>
    <property type="evidence" value="ECO:0007669"/>
    <property type="project" value="EnsemblMetazoa"/>
</dbReference>
<dbReference type="HOGENOM" id="CLU_149570_0_0_1"/>
<dbReference type="AlphaFoldDB" id="B4H5D7"/>
<evidence type="ECO:0000313" key="3">
    <source>
        <dbReference type="Proteomes" id="UP000008744"/>
    </source>
</evidence>
<gene>
    <name evidence="2" type="primary">Dper\GL16119</name>
    <name evidence="2" type="ORF">Dper_GL16119</name>
</gene>
<proteinExistence type="predicted"/>
<feature type="region of interest" description="Disordered" evidence="1">
    <location>
        <begin position="109"/>
        <end position="145"/>
    </location>
</feature>
<keyword evidence="3" id="KW-1185">Reference proteome</keyword>
<feature type="compositionally biased region" description="Low complexity" evidence="1">
    <location>
        <begin position="11"/>
        <end position="20"/>
    </location>
</feature>
<sequence length="145" mass="17600">MALSISDHTALQPLGSQPQQQPQPQPQQHPLLTARDIVDDPRLVAPNPYLNFLRYLKRKKPRYGLRRLLQEAPALWETLTAAQRRLFEQDRILARIIRRTIARRRHRRRRLLRRNLRHPRHGHAQVRRPIYNRRRPPRRRGRLRK</sequence>